<dbReference type="GO" id="GO:0016705">
    <property type="term" value="F:oxidoreductase activity, acting on paired donors, with incorporation or reduction of molecular oxygen"/>
    <property type="evidence" value="ECO:0007669"/>
    <property type="project" value="InterPro"/>
</dbReference>
<dbReference type="EMBL" id="BGZK01002720">
    <property type="protein sequence ID" value="GBP96008.1"/>
    <property type="molecule type" value="Genomic_DNA"/>
</dbReference>
<dbReference type="GO" id="GO:0005506">
    <property type="term" value="F:iron ion binding"/>
    <property type="evidence" value="ECO:0007669"/>
    <property type="project" value="InterPro"/>
</dbReference>
<comment type="cofactor">
    <cofactor evidence="1">
        <name>heme</name>
        <dbReference type="ChEBI" id="CHEBI:30413"/>
    </cofactor>
</comment>
<dbReference type="Proteomes" id="UP000299102">
    <property type="component" value="Unassembled WGS sequence"/>
</dbReference>
<proteinExistence type="inferred from homology"/>
<dbReference type="GO" id="GO:0004497">
    <property type="term" value="F:monooxygenase activity"/>
    <property type="evidence" value="ECO:0007669"/>
    <property type="project" value="UniProtKB-KW"/>
</dbReference>
<accession>A0A4C2A7D5</accession>
<evidence type="ECO:0000256" key="6">
    <source>
        <dbReference type="ARBA" id="ARBA00023004"/>
    </source>
</evidence>
<evidence type="ECO:0000256" key="4">
    <source>
        <dbReference type="ARBA" id="ARBA00022723"/>
    </source>
</evidence>
<reference evidence="8 9" key="1">
    <citation type="journal article" date="2019" name="Commun. Biol.">
        <title>The bagworm genome reveals a unique fibroin gene that provides high tensile strength.</title>
        <authorList>
            <person name="Kono N."/>
            <person name="Nakamura H."/>
            <person name="Ohtoshi R."/>
            <person name="Tomita M."/>
            <person name="Numata K."/>
            <person name="Arakawa K."/>
        </authorList>
    </citation>
    <scope>NUCLEOTIDE SEQUENCE [LARGE SCALE GENOMIC DNA]</scope>
</reference>
<keyword evidence="6" id="KW-0408">Iron</keyword>
<keyword evidence="7" id="KW-0503">Monooxygenase</keyword>
<evidence type="ECO:0000256" key="1">
    <source>
        <dbReference type="ARBA" id="ARBA00001971"/>
    </source>
</evidence>
<evidence type="ECO:0000256" key="3">
    <source>
        <dbReference type="ARBA" id="ARBA00022617"/>
    </source>
</evidence>
<organism evidence="8 9">
    <name type="scientific">Eumeta variegata</name>
    <name type="common">Bagworm moth</name>
    <name type="synonym">Eumeta japonica</name>
    <dbReference type="NCBI Taxonomy" id="151549"/>
    <lineage>
        <taxon>Eukaryota</taxon>
        <taxon>Metazoa</taxon>
        <taxon>Ecdysozoa</taxon>
        <taxon>Arthropoda</taxon>
        <taxon>Hexapoda</taxon>
        <taxon>Insecta</taxon>
        <taxon>Pterygota</taxon>
        <taxon>Neoptera</taxon>
        <taxon>Endopterygota</taxon>
        <taxon>Lepidoptera</taxon>
        <taxon>Glossata</taxon>
        <taxon>Ditrysia</taxon>
        <taxon>Tineoidea</taxon>
        <taxon>Psychidae</taxon>
        <taxon>Oiketicinae</taxon>
        <taxon>Eumeta</taxon>
    </lineage>
</organism>
<sequence length="121" mass="13387">MRTPESSDDVSGAQTLADAVFEGYRDDLDANDENDIGAKNVWLLDLMVESAQTGVNNISDEEIKEEVDTIMFEGHDTTAAGSSFVLCLLGVHQDIQAKFMMNFTKYSATPIVQQHLQIPFK</sequence>
<dbReference type="InterPro" id="IPR001128">
    <property type="entry name" value="Cyt_P450"/>
</dbReference>
<keyword evidence="4" id="KW-0479">Metal-binding</keyword>
<gene>
    <name evidence="8" type="primary">Cyp4g15</name>
    <name evidence="8" type="ORF">EVAR_103755_1</name>
</gene>
<evidence type="ECO:0000256" key="2">
    <source>
        <dbReference type="ARBA" id="ARBA00010617"/>
    </source>
</evidence>
<dbReference type="SUPFAM" id="SSF48264">
    <property type="entry name" value="Cytochrome P450"/>
    <property type="match status" value="1"/>
</dbReference>
<dbReference type="STRING" id="151549.A0A4C2A7D5"/>
<evidence type="ECO:0000313" key="9">
    <source>
        <dbReference type="Proteomes" id="UP000299102"/>
    </source>
</evidence>
<dbReference type="Gene3D" id="1.10.630.10">
    <property type="entry name" value="Cytochrome P450"/>
    <property type="match status" value="1"/>
</dbReference>
<comment type="similarity">
    <text evidence="2">Belongs to the cytochrome P450 family.</text>
</comment>
<evidence type="ECO:0000256" key="5">
    <source>
        <dbReference type="ARBA" id="ARBA00023002"/>
    </source>
</evidence>
<evidence type="ECO:0000256" key="7">
    <source>
        <dbReference type="ARBA" id="ARBA00023033"/>
    </source>
</evidence>
<dbReference type="GO" id="GO:0020037">
    <property type="term" value="F:heme binding"/>
    <property type="evidence" value="ECO:0007669"/>
    <property type="project" value="InterPro"/>
</dbReference>
<keyword evidence="3" id="KW-0349">Heme</keyword>
<dbReference type="InterPro" id="IPR036396">
    <property type="entry name" value="Cyt_P450_sf"/>
</dbReference>
<name>A0A4C2A7D5_EUMVA</name>
<dbReference type="PANTHER" id="PTHR24291">
    <property type="entry name" value="CYTOCHROME P450 FAMILY 4"/>
    <property type="match status" value="1"/>
</dbReference>
<protein>
    <submittedName>
        <fullName evidence="8">Cytochrome P450 4g15</fullName>
    </submittedName>
</protein>
<comment type="caution">
    <text evidence="8">The sequence shown here is derived from an EMBL/GenBank/DDBJ whole genome shotgun (WGS) entry which is preliminary data.</text>
</comment>
<dbReference type="Pfam" id="PF00067">
    <property type="entry name" value="p450"/>
    <property type="match status" value="1"/>
</dbReference>
<dbReference type="AlphaFoldDB" id="A0A4C2A7D5"/>
<dbReference type="OrthoDB" id="1470350at2759"/>
<dbReference type="PANTHER" id="PTHR24291:SF106">
    <property type="entry name" value="CYTOCHROME P450 4G1-RELATED"/>
    <property type="match status" value="1"/>
</dbReference>
<evidence type="ECO:0000313" key="8">
    <source>
        <dbReference type="EMBL" id="GBP96008.1"/>
    </source>
</evidence>
<keyword evidence="5" id="KW-0560">Oxidoreductase</keyword>
<keyword evidence="9" id="KW-1185">Reference proteome</keyword>
<dbReference type="InterPro" id="IPR050196">
    <property type="entry name" value="Cytochrome_P450_Monoox"/>
</dbReference>